<dbReference type="InterPro" id="IPR029064">
    <property type="entry name" value="Ribosomal_eL30-like_sf"/>
</dbReference>
<name>A0ABS4KDT1_9FIRM</name>
<comment type="similarity">
    <text evidence="1">Belongs to the class IV-like SAM-binding methyltransferase superfamily. RNA methyltransferase TrmH family.</text>
</comment>
<evidence type="ECO:0000313" key="6">
    <source>
        <dbReference type="Proteomes" id="UP001519306"/>
    </source>
</evidence>
<evidence type="ECO:0000256" key="2">
    <source>
        <dbReference type="ARBA" id="ARBA00022603"/>
    </source>
</evidence>
<evidence type="ECO:0000313" key="5">
    <source>
        <dbReference type="EMBL" id="MBP2025929.1"/>
    </source>
</evidence>
<dbReference type="PANTHER" id="PTHR43191">
    <property type="entry name" value="RRNA METHYLTRANSFERASE 3"/>
    <property type="match status" value="1"/>
</dbReference>
<accession>A0ABS4KDT1</accession>
<dbReference type="PANTHER" id="PTHR43191:SF2">
    <property type="entry name" value="RRNA METHYLTRANSFERASE 3, MITOCHONDRIAL"/>
    <property type="match status" value="1"/>
</dbReference>
<dbReference type="SUPFAM" id="SSF55315">
    <property type="entry name" value="L30e-like"/>
    <property type="match status" value="1"/>
</dbReference>
<organism evidence="5 6">
    <name type="scientific">Peptoniphilus stercorisuis</name>
    <dbReference type="NCBI Taxonomy" id="1436965"/>
    <lineage>
        <taxon>Bacteria</taxon>
        <taxon>Bacillati</taxon>
        <taxon>Bacillota</taxon>
        <taxon>Tissierellia</taxon>
        <taxon>Tissierellales</taxon>
        <taxon>Peptoniphilaceae</taxon>
        <taxon>Peptoniphilus</taxon>
    </lineage>
</organism>
<dbReference type="InterPro" id="IPR013123">
    <property type="entry name" value="SpoU_subst-bd"/>
</dbReference>
<evidence type="ECO:0000256" key="3">
    <source>
        <dbReference type="ARBA" id="ARBA00022679"/>
    </source>
</evidence>
<dbReference type="CDD" id="cd18095">
    <property type="entry name" value="SpoU-like_rRNA-MTase"/>
    <property type="match status" value="1"/>
</dbReference>
<protein>
    <submittedName>
        <fullName evidence="5">TrmH family RNA methyltransferase</fullName>
    </submittedName>
</protein>
<dbReference type="SMART" id="SM00967">
    <property type="entry name" value="SpoU_sub_bind"/>
    <property type="match status" value="1"/>
</dbReference>
<reference evidence="5 6" key="1">
    <citation type="submission" date="2021-03" db="EMBL/GenBank/DDBJ databases">
        <title>Genomic Encyclopedia of Type Strains, Phase IV (KMG-IV): sequencing the most valuable type-strain genomes for metagenomic binning, comparative biology and taxonomic classification.</title>
        <authorList>
            <person name="Goeker M."/>
        </authorList>
    </citation>
    <scope>NUCLEOTIDE SEQUENCE [LARGE SCALE GENOMIC DNA]</scope>
    <source>
        <strain evidence="5 6">DSM 27563</strain>
    </source>
</reference>
<dbReference type="GO" id="GO:0008168">
    <property type="term" value="F:methyltransferase activity"/>
    <property type="evidence" value="ECO:0007669"/>
    <property type="project" value="UniProtKB-KW"/>
</dbReference>
<dbReference type="Pfam" id="PF22435">
    <property type="entry name" value="MRM3-like_sub_bind"/>
    <property type="match status" value="1"/>
</dbReference>
<keyword evidence="6" id="KW-1185">Reference proteome</keyword>
<dbReference type="SUPFAM" id="SSF75217">
    <property type="entry name" value="alpha/beta knot"/>
    <property type="match status" value="1"/>
</dbReference>
<dbReference type="InterPro" id="IPR029028">
    <property type="entry name" value="Alpha/beta_knot_MTases"/>
</dbReference>
<dbReference type="InterPro" id="IPR001537">
    <property type="entry name" value="SpoU_MeTrfase"/>
</dbReference>
<dbReference type="RefSeq" id="WP_245311206.1">
    <property type="nucleotide sequence ID" value="NZ_JAGGLJ010000015.1"/>
</dbReference>
<comment type="caution">
    <text evidence="5">The sequence shown here is derived from an EMBL/GenBank/DDBJ whole genome shotgun (WGS) entry which is preliminary data.</text>
</comment>
<dbReference type="Gene3D" id="3.40.1280.10">
    <property type="match status" value="1"/>
</dbReference>
<dbReference type="GO" id="GO:0032259">
    <property type="term" value="P:methylation"/>
    <property type="evidence" value="ECO:0007669"/>
    <property type="project" value="UniProtKB-KW"/>
</dbReference>
<dbReference type="Gene3D" id="3.30.1330.30">
    <property type="match status" value="1"/>
</dbReference>
<dbReference type="InterPro" id="IPR051259">
    <property type="entry name" value="rRNA_Methyltransferase"/>
</dbReference>
<evidence type="ECO:0000259" key="4">
    <source>
        <dbReference type="SMART" id="SM00967"/>
    </source>
</evidence>
<evidence type="ECO:0000256" key="1">
    <source>
        <dbReference type="ARBA" id="ARBA00007228"/>
    </source>
</evidence>
<keyword evidence="2 5" id="KW-0489">Methyltransferase</keyword>
<dbReference type="EMBL" id="JAGGLJ010000015">
    <property type="protein sequence ID" value="MBP2025929.1"/>
    <property type="molecule type" value="Genomic_DNA"/>
</dbReference>
<sequence length="258" mass="29536">MIIESTDNKNYKYLKGFLNKKQRQKERIFLVEGIKVIEESLKETMPLYTVISTKIMENEDIKNIIEKLEEKNSKVLFISEKIFNSLSDTEHSQGIISYYRFLHSESINSLKSGRYLFLDDLKDPGNLGGIIRSAEAFNINGIILSKETVDIYNPKVIRSTMASIFRLPIYIISEKSEILQLKDKFKIISTSLEKSTSIFEYDFPESLVLTIGNEAHGVSEEVFSYSDDFIKIPMSSKINSLNANVAASICMYEMSKND</sequence>
<dbReference type="Proteomes" id="UP001519306">
    <property type="component" value="Unassembled WGS sequence"/>
</dbReference>
<dbReference type="InterPro" id="IPR029026">
    <property type="entry name" value="tRNA_m1G_MTases_N"/>
</dbReference>
<feature type="domain" description="RNA 2-O ribose methyltransferase substrate binding" evidence="4">
    <location>
        <begin position="30"/>
        <end position="105"/>
    </location>
</feature>
<proteinExistence type="inferred from homology"/>
<dbReference type="Pfam" id="PF00588">
    <property type="entry name" value="SpoU_methylase"/>
    <property type="match status" value="1"/>
</dbReference>
<gene>
    <name evidence="5" type="ORF">J2Z71_001480</name>
</gene>
<keyword evidence="3" id="KW-0808">Transferase</keyword>
<dbReference type="InterPro" id="IPR053888">
    <property type="entry name" value="MRM3-like_sub_bind"/>
</dbReference>